<dbReference type="InterPro" id="IPR046239">
    <property type="entry name" value="DUF6272"/>
</dbReference>
<gene>
    <name evidence="1" type="ORF">CARN7_0520</name>
</gene>
<comment type="caution">
    <text evidence="1">The sequence shown here is derived from an EMBL/GenBank/DDBJ whole genome shotgun (WGS) entry which is preliminary data.</text>
</comment>
<proteinExistence type="predicted"/>
<reference evidence="1" key="1">
    <citation type="submission" date="2009-10" db="EMBL/GenBank/DDBJ databases">
        <title>Diversity of trophic interactions inside an arsenic-rich microbial ecosystem.</title>
        <authorList>
            <person name="Bertin P.N."/>
            <person name="Heinrich-Salmeron A."/>
            <person name="Pelletier E."/>
            <person name="Goulhen-Chollet F."/>
            <person name="Arsene-Ploetze F."/>
            <person name="Gallien S."/>
            <person name="Calteau A."/>
            <person name="Vallenet D."/>
            <person name="Casiot C."/>
            <person name="Chane-Woon-Ming B."/>
            <person name="Giloteaux L."/>
            <person name="Barakat M."/>
            <person name="Bonnefoy V."/>
            <person name="Bruneel O."/>
            <person name="Chandler M."/>
            <person name="Cleiss J."/>
            <person name="Duran R."/>
            <person name="Elbaz-Poulichet F."/>
            <person name="Fonknechten N."/>
            <person name="Lauga B."/>
            <person name="Mornico D."/>
            <person name="Ortet P."/>
            <person name="Schaeffer C."/>
            <person name="Siguier P."/>
            <person name="Alexander Thil Smith A."/>
            <person name="Van Dorsselaer A."/>
            <person name="Weissenbach J."/>
            <person name="Medigue C."/>
            <person name="Le Paslier D."/>
        </authorList>
    </citation>
    <scope>NUCLEOTIDE SEQUENCE</scope>
</reference>
<dbReference type="Pfam" id="PF19788">
    <property type="entry name" value="DUF6272"/>
    <property type="match status" value="1"/>
</dbReference>
<dbReference type="AlphaFoldDB" id="E6QRA5"/>
<evidence type="ECO:0000313" key="1">
    <source>
        <dbReference type="EMBL" id="CBI09777.1"/>
    </source>
</evidence>
<dbReference type="NCBIfam" id="NF038262">
    <property type="entry name" value="SiaB_fam_kinase"/>
    <property type="match status" value="1"/>
</dbReference>
<sequence length="183" mass="20540">MQLDVFSAFCETADHKGILFYYSGNLSQNVVAAMGDALKLRLEEWGAKGGMARKLFSGFIEMMQNAVQYSPGYPDPSGDKIGTIAISKHYDKHYIVCGNLIKKENIFRIQEKLESLKNMSLEEIKLAYRTQLKNEDHDKDALSKGAGLGFLTLARDASEPMEYMITDVLDHAELAVFFLKTTI</sequence>
<accession>E6QRA5</accession>
<name>E6QRA5_9ZZZZ</name>
<protein>
    <submittedName>
        <fullName evidence="1">Uncharacterized protein</fullName>
    </submittedName>
</protein>
<dbReference type="EMBL" id="CABR01000050">
    <property type="protein sequence ID" value="CBI09777.1"/>
    <property type="molecule type" value="Genomic_DNA"/>
</dbReference>
<organism evidence="1">
    <name type="scientific">mine drainage metagenome</name>
    <dbReference type="NCBI Taxonomy" id="410659"/>
    <lineage>
        <taxon>unclassified sequences</taxon>
        <taxon>metagenomes</taxon>
        <taxon>ecological metagenomes</taxon>
    </lineage>
</organism>